<keyword evidence="2" id="KW-1185">Reference proteome</keyword>
<proteinExistence type="predicted"/>
<evidence type="ECO:0000313" key="1">
    <source>
        <dbReference type="EMBL" id="KEY74194.1"/>
    </source>
</evidence>
<dbReference type="HOGENOM" id="CLU_1489927_0_0_1"/>
<evidence type="ECO:0000313" key="2">
    <source>
        <dbReference type="Proteomes" id="UP000028045"/>
    </source>
</evidence>
<sequence length="181" mass="19753">MIGLPQSNSTRRILSYRAAAVLSPSYHATPPFTGQPVHPSIHPSNISSSCRASLAALCHSCVIGTIFLQAHHSVTNNSKLERLYPKPFPTHPLNKTNATSELQNLLGKGPETVPERSASEELLSSIAMTQPCFPHTLPILPHLTANRFALEQPARLLIEYPSSPDIVYLMHSDSRSLDVEG</sequence>
<protein>
    <submittedName>
        <fullName evidence="1">Uncharacterized protein</fullName>
    </submittedName>
</protein>
<organism evidence="1 2">
    <name type="scientific">Stachybotrys chartarum (strain CBS 109288 / IBT 7711)</name>
    <name type="common">Toxic black mold</name>
    <name type="synonym">Stilbospora chartarum</name>
    <dbReference type="NCBI Taxonomy" id="1280523"/>
    <lineage>
        <taxon>Eukaryota</taxon>
        <taxon>Fungi</taxon>
        <taxon>Dikarya</taxon>
        <taxon>Ascomycota</taxon>
        <taxon>Pezizomycotina</taxon>
        <taxon>Sordariomycetes</taxon>
        <taxon>Hypocreomycetidae</taxon>
        <taxon>Hypocreales</taxon>
        <taxon>Stachybotryaceae</taxon>
        <taxon>Stachybotrys</taxon>
    </lineage>
</organism>
<reference evidence="1 2" key="1">
    <citation type="journal article" date="2014" name="BMC Genomics">
        <title>Comparative genome sequencing reveals chemotype-specific gene clusters in the toxigenic black mold Stachybotrys.</title>
        <authorList>
            <person name="Semeiks J."/>
            <person name="Borek D."/>
            <person name="Otwinowski Z."/>
            <person name="Grishin N.V."/>
        </authorList>
    </citation>
    <scope>NUCLEOTIDE SEQUENCE [LARGE SCALE GENOMIC DNA]</scope>
    <source>
        <strain evidence="2">CBS 109288 / IBT 7711</strain>
    </source>
</reference>
<dbReference type="Proteomes" id="UP000028045">
    <property type="component" value="Unassembled WGS sequence"/>
</dbReference>
<dbReference type="AlphaFoldDB" id="A0A084B9G5"/>
<dbReference type="EMBL" id="KL647645">
    <property type="protein sequence ID" value="KEY74194.1"/>
    <property type="molecule type" value="Genomic_DNA"/>
</dbReference>
<accession>A0A084B9G5</accession>
<gene>
    <name evidence="1" type="ORF">S7711_10356</name>
</gene>
<name>A0A084B9G5_STACB</name>